<gene>
    <name evidence="2" type="ORF">C4K07_4190</name>
</gene>
<sequence length="97" mass="10643">MSPNGRRWETHSQVGFAGRANRRSRSAAMRQASPTVAVSMRRTSGTGPEGHGREAAARCYGETTAQKSGRVILPGRRRLSKPADYCHSNKYPLWVSA</sequence>
<evidence type="ECO:0000256" key="1">
    <source>
        <dbReference type="SAM" id="MobiDB-lite"/>
    </source>
</evidence>
<evidence type="ECO:0000313" key="2">
    <source>
        <dbReference type="EMBL" id="AZE30966.1"/>
    </source>
</evidence>
<feature type="compositionally biased region" description="Basic and acidic residues" evidence="1">
    <location>
        <begin position="1"/>
        <end position="10"/>
    </location>
</feature>
<organism evidence="2 3">
    <name type="scientific">Pseudomonas chlororaphis subsp. aureofaciens</name>
    <dbReference type="NCBI Taxonomy" id="587851"/>
    <lineage>
        <taxon>Bacteria</taxon>
        <taxon>Pseudomonadati</taxon>
        <taxon>Pseudomonadota</taxon>
        <taxon>Gammaproteobacteria</taxon>
        <taxon>Pseudomonadales</taxon>
        <taxon>Pseudomonadaceae</taxon>
        <taxon>Pseudomonas</taxon>
    </lineage>
</organism>
<evidence type="ECO:0000313" key="3">
    <source>
        <dbReference type="Proteomes" id="UP000280455"/>
    </source>
</evidence>
<dbReference type="AlphaFoldDB" id="A0AAD1E7L1"/>
<dbReference type="EMBL" id="CP027750">
    <property type="protein sequence ID" value="AZE30966.1"/>
    <property type="molecule type" value="Genomic_DNA"/>
</dbReference>
<reference evidence="2 3" key="1">
    <citation type="submission" date="2018-03" db="EMBL/GenBank/DDBJ databases">
        <title>Diversity of phytobeneficial traits revealed by whole-genome analysis of worldwide-isolated phenazine-producing Pseudomonas spp.</title>
        <authorList>
            <person name="Biessy A."/>
            <person name="Novinscak A."/>
            <person name="Blom J."/>
            <person name="Leger G."/>
            <person name="Thomashow L.S."/>
            <person name="Cazorla F.M."/>
            <person name="Josic D."/>
            <person name="Filion M."/>
        </authorList>
    </citation>
    <scope>NUCLEOTIDE SEQUENCE [LARGE SCALE GENOMIC DNA]</scope>
    <source>
        <strain evidence="2 3">ChPhzS24</strain>
    </source>
</reference>
<name>A0AAD1E7L1_9PSED</name>
<dbReference type="Proteomes" id="UP000280455">
    <property type="component" value="Chromosome"/>
</dbReference>
<accession>A0AAD1E7L1</accession>
<feature type="region of interest" description="Disordered" evidence="1">
    <location>
        <begin position="1"/>
        <end position="66"/>
    </location>
</feature>
<proteinExistence type="predicted"/>
<protein>
    <submittedName>
        <fullName evidence="2">Uncharacterized protein</fullName>
    </submittedName>
</protein>